<comment type="caution">
    <text evidence="3">The sequence shown here is derived from an EMBL/GenBank/DDBJ whole genome shotgun (WGS) entry which is preliminary data.</text>
</comment>
<feature type="compositionally biased region" description="Basic residues" evidence="2">
    <location>
        <begin position="505"/>
        <end position="515"/>
    </location>
</feature>
<evidence type="ECO:0000313" key="3">
    <source>
        <dbReference type="EMBL" id="KLJ12180.1"/>
    </source>
</evidence>
<accession>A0A0H1BLG9</accession>
<protein>
    <recommendedName>
        <fullName evidence="5">HypA-like protein</fullName>
    </recommendedName>
</protein>
<evidence type="ECO:0000313" key="4">
    <source>
        <dbReference type="Proteomes" id="UP000053573"/>
    </source>
</evidence>
<keyword evidence="1" id="KW-0560">Oxidoreductase</keyword>
<organism evidence="3 4">
    <name type="scientific">Blastomyces silverae</name>
    <dbReference type="NCBI Taxonomy" id="2060906"/>
    <lineage>
        <taxon>Eukaryota</taxon>
        <taxon>Fungi</taxon>
        <taxon>Dikarya</taxon>
        <taxon>Ascomycota</taxon>
        <taxon>Pezizomycotina</taxon>
        <taxon>Eurotiomycetes</taxon>
        <taxon>Eurotiomycetidae</taxon>
        <taxon>Onygenales</taxon>
        <taxon>Ajellomycetaceae</taxon>
        <taxon>Blastomyces</taxon>
    </lineage>
</organism>
<dbReference type="EMBL" id="LDEV01001147">
    <property type="protein sequence ID" value="KLJ12180.1"/>
    <property type="molecule type" value="Genomic_DNA"/>
</dbReference>
<dbReference type="STRING" id="2060906.A0A0H1BLG9"/>
<dbReference type="GO" id="GO:0016491">
    <property type="term" value="F:oxidoreductase activity"/>
    <property type="evidence" value="ECO:0007669"/>
    <property type="project" value="UniProtKB-KW"/>
</dbReference>
<evidence type="ECO:0008006" key="5">
    <source>
        <dbReference type="Google" id="ProtNLM"/>
    </source>
</evidence>
<gene>
    <name evidence="3" type="ORF">EMPG_09608</name>
</gene>
<feature type="compositionally biased region" description="Low complexity" evidence="2">
    <location>
        <begin position="530"/>
        <end position="543"/>
    </location>
</feature>
<feature type="region of interest" description="Disordered" evidence="2">
    <location>
        <begin position="496"/>
        <end position="552"/>
    </location>
</feature>
<reference evidence="4" key="1">
    <citation type="journal article" date="2015" name="PLoS Genet.">
        <title>The dynamic genome and transcriptome of the human fungal pathogen Blastomyces and close relative Emmonsia.</title>
        <authorList>
            <person name="Munoz J.F."/>
            <person name="Gauthier G.M."/>
            <person name="Desjardins C.A."/>
            <person name="Gallo J.E."/>
            <person name="Holder J."/>
            <person name="Sullivan T.D."/>
            <person name="Marty A.J."/>
            <person name="Carmen J.C."/>
            <person name="Chen Z."/>
            <person name="Ding L."/>
            <person name="Gujja S."/>
            <person name="Magrini V."/>
            <person name="Misas E."/>
            <person name="Mitreva M."/>
            <person name="Priest M."/>
            <person name="Saif S."/>
            <person name="Whiston E.A."/>
            <person name="Young S."/>
            <person name="Zeng Q."/>
            <person name="Goldman W.E."/>
            <person name="Mardis E.R."/>
            <person name="Taylor J.W."/>
            <person name="McEwen J.G."/>
            <person name="Clay O.K."/>
            <person name="Klein B.S."/>
            <person name="Cuomo C.A."/>
        </authorList>
    </citation>
    <scope>NUCLEOTIDE SEQUENCE [LARGE SCALE GENOMIC DNA]</scope>
    <source>
        <strain evidence="4">UAMH 139</strain>
    </source>
</reference>
<dbReference type="PANTHER" id="PTHR35870:SF1">
    <property type="entry name" value="PROTEIN, PUTATIVE (AFU_ORTHOLOGUE AFUA_5G03330)-RELATED"/>
    <property type="match status" value="1"/>
</dbReference>
<sequence>MATASHISVSPNDTGLLGLHQKADSAKKASEMLQANMERHHVFFNNDKGFHNHLAHHILTTYALGASPDVIQEAFDRTAAYQLPRRLVDEAIVQKLGDKTQFNSYAGIPDQYPNFLAYFQRQIENRGIEPVVNEYLFAGDNLADDMLVRLFAGVIHPFIQLGFGLEFNQPAIVAEALAETAVHEANLTFLLPAEAAAGGVGQGGKKPLSQLLREIRANTKLREAGRWEDPNKINGLLARAPDEIIEIASQFSVGPDQLEEKLAELFNAVAYFAGAAQRPNKRIKFDFFYMHCVTSTIFLATFVSQPWISKQNKLRILEWKGRVDLMMYASRGAAELRLEEIANYKPKLSWEEVFSQAIHHPREDGHVSKFVRTLAHGEKLCKPFESDEKYQEAFLVRGDMWLKLANMGEFFNFRFLNTLTGSTNSLGPHEFIRNAIFFLGFHSLCPISTLKSSKSLLYPSPASPEVTSLRTSALFGHFLAALRPYPCLSVMVRVPEPPPGLEPRQRRKKKKKKKQQNTNKYFNPRRPETRTPFPTFRPQETPTINPSSGPEG</sequence>
<dbReference type="InterPro" id="IPR025337">
    <property type="entry name" value="Questin_oxidase-like"/>
</dbReference>
<keyword evidence="4" id="KW-1185">Reference proteome</keyword>
<dbReference type="AlphaFoldDB" id="A0A0H1BLG9"/>
<dbReference type="OrthoDB" id="10004862at2759"/>
<evidence type="ECO:0000256" key="1">
    <source>
        <dbReference type="ARBA" id="ARBA00023002"/>
    </source>
</evidence>
<name>A0A0H1BLG9_9EURO</name>
<proteinExistence type="predicted"/>
<evidence type="ECO:0000256" key="2">
    <source>
        <dbReference type="SAM" id="MobiDB-lite"/>
    </source>
</evidence>
<dbReference type="Pfam" id="PF14027">
    <property type="entry name" value="Questin_oxidase"/>
    <property type="match status" value="1"/>
</dbReference>
<dbReference type="PANTHER" id="PTHR35870">
    <property type="entry name" value="PROTEIN, PUTATIVE (AFU_ORTHOLOGUE AFUA_5G03330)-RELATED"/>
    <property type="match status" value="1"/>
</dbReference>
<dbReference type="Proteomes" id="UP000053573">
    <property type="component" value="Unassembled WGS sequence"/>
</dbReference>